<feature type="compositionally biased region" description="Low complexity" evidence="1">
    <location>
        <begin position="36"/>
        <end position="55"/>
    </location>
</feature>
<name>K8PNR4_9BRAD</name>
<dbReference type="Pfam" id="PF06776">
    <property type="entry name" value="IalB"/>
    <property type="match status" value="1"/>
</dbReference>
<reference evidence="3 4" key="1">
    <citation type="submission" date="2012-04" db="EMBL/GenBank/DDBJ databases">
        <title>The Genome Sequence of Afipia clevelandensis ATCC 49720.</title>
        <authorList>
            <consortium name="The Broad Institute Genome Sequencing Platform"/>
            <person name="Earl A."/>
            <person name="Ward D."/>
            <person name="Feldgarden M."/>
            <person name="Gevers D."/>
            <person name="Huys G."/>
            <person name="Walker B."/>
            <person name="Young S.K."/>
            <person name="Zeng Q."/>
            <person name="Gargeya S."/>
            <person name="Fitzgerald M."/>
            <person name="Haas B."/>
            <person name="Abouelleil A."/>
            <person name="Alvarado L."/>
            <person name="Arachchi H.M."/>
            <person name="Berlin A."/>
            <person name="Chapman S.B."/>
            <person name="Goldberg J."/>
            <person name="Griggs A."/>
            <person name="Gujja S."/>
            <person name="Hansen M."/>
            <person name="Howarth C."/>
            <person name="Imamovic A."/>
            <person name="Larimer J."/>
            <person name="McCowen C."/>
            <person name="Montmayeur A."/>
            <person name="Murphy C."/>
            <person name="Neiman D."/>
            <person name="Pearson M."/>
            <person name="Priest M."/>
            <person name="Roberts A."/>
            <person name="Saif S."/>
            <person name="Shea T."/>
            <person name="Sisk P."/>
            <person name="Sykes S."/>
            <person name="Wortman J."/>
            <person name="Nusbaum C."/>
            <person name="Birren B."/>
        </authorList>
    </citation>
    <scope>NUCLEOTIDE SEQUENCE [LARGE SCALE GENOMIC DNA]</scope>
    <source>
        <strain evidence="3 4">ATCC 49720</strain>
    </source>
</reference>
<gene>
    <name evidence="3" type="ORF">HMPREF9696_00002</name>
</gene>
<keyword evidence="2" id="KW-0732">Signal</keyword>
<dbReference type="InterPro" id="IPR038696">
    <property type="entry name" value="IalB_sf"/>
</dbReference>
<evidence type="ECO:0008006" key="5">
    <source>
        <dbReference type="Google" id="ProtNLM"/>
    </source>
</evidence>
<feature type="region of interest" description="Disordered" evidence="1">
    <location>
        <begin position="29"/>
        <end position="67"/>
    </location>
</feature>
<sequence>MSKVARAFFLMSGIVAMALPVTVKAQQPQHKQVKSAPKAAAPAAASGNTAQAAPADGHAPPQPVWTSRCSSEGRKAALLCEIEQSLFITKTGQLVASVNVKLPPETRQPVMMIQLPVGLFLPGGVNLQIDESKPQALVIQTCDLKGCYAATTVSPELLGAMKGGKRLLVTFQNLNKENVNLAFVLSGFAEGYDKIN</sequence>
<dbReference type="HOGENOM" id="CLU_096085_4_0_5"/>
<dbReference type="Gene3D" id="2.60.40.1880">
    <property type="entry name" value="Invasion associated locus B (IalB) protein"/>
    <property type="match status" value="1"/>
</dbReference>
<dbReference type="EMBL" id="AGWY01000001">
    <property type="protein sequence ID" value="EKS42459.1"/>
    <property type="molecule type" value="Genomic_DNA"/>
</dbReference>
<dbReference type="AlphaFoldDB" id="K8PNR4"/>
<dbReference type="PATRIC" id="fig|883079.3.peg.2"/>
<comment type="caution">
    <text evidence="3">The sequence shown here is derived from an EMBL/GenBank/DDBJ whole genome shotgun (WGS) entry which is preliminary data.</text>
</comment>
<dbReference type="InterPro" id="IPR010642">
    <property type="entry name" value="Invasion_prot_B"/>
</dbReference>
<evidence type="ECO:0000256" key="1">
    <source>
        <dbReference type="SAM" id="MobiDB-lite"/>
    </source>
</evidence>
<accession>K8PNR4</accession>
<protein>
    <recommendedName>
        <fullName evidence="5">Invasion protein B</fullName>
    </recommendedName>
</protein>
<dbReference type="Proteomes" id="UP000001095">
    <property type="component" value="Unassembled WGS sequence"/>
</dbReference>
<proteinExistence type="predicted"/>
<keyword evidence="4" id="KW-1185">Reference proteome</keyword>
<organism evidence="3 4">
    <name type="scientific">Afipia clevelandensis ATCC 49720</name>
    <dbReference type="NCBI Taxonomy" id="883079"/>
    <lineage>
        <taxon>Bacteria</taxon>
        <taxon>Pseudomonadati</taxon>
        <taxon>Pseudomonadota</taxon>
        <taxon>Alphaproteobacteria</taxon>
        <taxon>Hyphomicrobiales</taxon>
        <taxon>Nitrobacteraceae</taxon>
        <taxon>Afipia</taxon>
    </lineage>
</organism>
<evidence type="ECO:0000313" key="4">
    <source>
        <dbReference type="Proteomes" id="UP000001095"/>
    </source>
</evidence>
<feature type="signal peptide" evidence="2">
    <location>
        <begin position="1"/>
        <end position="25"/>
    </location>
</feature>
<evidence type="ECO:0000313" key="3">
    <source>
        <dbReference type="EMBL" id="EKS42459.1"/>
    </source>
</evidence>
<dbReference type="OrthoDB" id="7565159at2"/>
<dbReference type="RefSeq" id="WP_002710868.1">
    <property type="nucleotide sequence ID" value="NZ_KB375281.1"/>
</dbReference>
<feature type="chain" id="PRO_5003922134" description="Invasion protein B" evidence="2">
    <location>
        <begin position="26"/>
        <end position="196"/>
    </location>
</feature>
<evidence type="ECO:0000256" key="2">
    <source>
        <dbReference type="SAM" id="SignalP"/>
    </source>
</evidence>